<dbReference type="CDD" id="cd01043">
    <property type="entry name" value="DPS"/>
    <property type="match status" value="1"/>
</dbReference>
<dbReference type="RefSeq" id="WP_379783280.1">
    <property type="nucleotide sequence ID" value="NZ_JBHSWW010000319.1"/>
</dbReference>
<evidence type="ECO:0000256" key="1">
    <source>
        <dbReference type="ARBA" id="ARBA00009497"/>
    </source>
</evidence>
<protein>
    <submittedName>
        <fullName evidence="4">DNA starvation/stationary phase protection protein DpsA</fullName>
        <ecNumber evidence="4">1.16.-.-</ecNumber>
    </submittedName>
</protein>
<reference evidence="4 5" key="1">
    <citation type="journal article" date="2019" name="Int. J. Syst. Evol. Microbiol.">
        <title>The Global Catalogue of Microorganisms (GCM) 10K type strain sequencing project: providing services to taxonomists for standard genome sequencing and annotation.</title>
        <authorList>
            <consortium name="The Broad Institute Genomics Platform"/>
            <consortium name="The Broad Institute Genome Sequencing Center for Infectious Disease"/>
            <person name="Wu L."/>
            <person name="Ma J."/>
        </authorList>
    </citation>
    <scope>NUCLEOTIDE SEQUENCE [LARGE SCALE GENOMIC DNA]</scope>
    <source>
        <strain evidence="4 5">CGMCC 1.3239</strain>
    </source>
</reference>
<dbReference type="PANTHER" id="PTHR42932:SF1">
    <property type="entry name" value="GENERAL STRESS PROTEIN 20U"/>
    <property type="match status" value="1"/>
</dbReference>
<dbReference type="PIRSF" id="PIRSF005900">
    <property type="entry name" value="Dps"/>
    <property type="match status" value="1"/>
</dbReference>
<keyword evidence="5" id="KW-1185">Reference proteome</keyword>
<dbReference type="PANTHER" id="PTHR42932">
    <property type="entry name" value="GENERAL STRESS PROTEIN 20U"/>
    <property type="match status" value="1"/>
</dbReference>
<evidence type="ECO:0000256" key="2">
    <source>
        <dbReference type="RuleBase" id="RU003875"/>
    </source>
</evidence>
<feature type="domain" description="Ferritin/DPS" evidence="3">
    <location>
        <begin position="32"/>
        <end position="173"/>
    </location>
</feature>
<dbReference type="SUPFAM" id="SSF47240">
    <property type="entry name" value="Ferritin-like"/>
    <property type="match status" value="1"/>
</dbReference>
<evidence type="ECO:0000313" key="5">
    <source>
        <dbReference type="Proteomes" id="UP001596442"/>
    </source>
</evidence>
<dbReference type="InterPro" id="IPR002177">
    <property type="entry name" value="DPS_DNA-bd"/>
</dbReference>
<dbReference type="Gene3D" id="1.20.1260.10">
    <property type="match status" value="1"/>
</dbReference>
<dbReference type="PRINTS" id="PR01346">
    <property type="entry name" value="HELNAPAPROT"/>
</dbReference>
<dbReference type="GO" id="GO:0016491">
    <property type="term" value="F:oxidoreductase activity"/>
    <property type="evidence" value="ECO:0007669"/>
    <property type="project" value="UniProtKB-KW"/>
</dbReference>
<dbReference type="EC" id="1.16.-.-" evidence="4"/>
<sequence>MSTQKQARQRYGDVHESEALRIPEDKAEQLVDALNTDLAATYVLYHQVKKHHWLVEGAEFRDIHVYLGEVAGDLEEGADVLAERAQALGGVPLSGGANYEEHAPVSPEGPDAYDIRTSLENDLEVFGDITEQLREHIQLANNLGDYNTEELLRDVLADVEEHGHHIEHYLEDDTLVTQGTLE</sequence>
<accession>A0ABD5SCN9</accession>
<gene>
    <name evidence="4" type="primary">dpsA</name>
    <name evidence="4" type="ORF">ACFQEU_14430</name>
</gene>
<comment type="caution">
    <text evidence="4">The sequence shown here is derived from an EMBL/GenBank/DDBJ whole genome shotgun (WGS) entry which is preliminary data.</text>
</comment>
<dbReference type="InterPro" id="IPR054862">
    <property type="entry name" value="DNA_prot_starvation"/>
</dbReference>
<dbReference type="EMBL" id="JBHSWW010000319">
    <property type="protein sequence ID" value="MFC6754643.1"/>
    <property type="molecule type" value="Genomic_DNA"/>
</dbReference>
<dbReference type="AlphaFoldDB" id="A0ABD5SCN9"/>
<dbReference type="InterPro" id="IPR012347">
    <property type="entry name" value="Ferritin-like"/>
</dbReference>
<proteinExistence type="inferred from homology"/>
<organism evidence="4 5">
    <name type="scientific">Halorubrum tibetense</name>
    <dbReference type="NCBI Taxonomy" id="175631"/>
    <lineage>
        <taxon>Archaea</taxon>
        <taxon>Methanobacteriati</taxon>
        <taxon>Methanobacteriota</taxon>
        <taxon>Stenosarchaea group</taxon>
        <taxon>Halobacteria</taxon>
        <taxon>Halobacteriales</taxon>
        <taxon>Haloferacaceae</taxon>
        <taxon>Halorubrum</taxon>
    </lineage>
</organism>
<dbReference type="Proteomes" id="UP001596442">
    <property type="component" value="Unassembled WGS sequence"/>
</dbReference>
<keyword evidence="4" id="KW-0560">Oxidoreductase</keyword>
<dbReference type="InterPro" id="IPR008331">
    <property type="entry name" value="Ferritin_DPS_dom"/>
</dbReference>
<dbReference type="Pfam" id="PF00210">
    <property type="entry name" value="Ferritin"/>
    <property type="match status" value="1"/>
</dbReference>
<evidence type="ECO:0000313" key="4">
    <source>
        <dbReference type="EMBL" id="MFC6754643.1"/>
    </source>
</evidence>
<comment type="similarity">
    <text evidence="1 2">Belongs to the Dps family.</text>
</comment>
<dbReference type="NCBIfam" id="NF041388">
    <property type="entry name" value="DNAstvprot_Halo"/>
    <property type="match status" value="1"/>
</dbReference>
<dbReference type="InterPro" id="IPR009078">
    <property type="entry name" value="Ferritin-like_SF"/>
</dbReference>
<evidence type="ECO:0000259" key="3">
    <source>
        <dbReference type="Pfam" id="PF00210"/>
    </source>
</evidence>
<name>A0ABD5SCN9_9EURY</name>